<proteinExistence type="predicted"/>
<accession>A0AAD5QMJ6</accession>
<gene>
    <name evidence="2" type="ORF">KIN20_015882</name>
</gene>
<protein>
    <recommendedName>
        <fullName evidence="1">Peptidase A1 domain-containing protein</fullName>
    </recommendedName>
</protein>
<dbReference type="Proteomes" id="UP001196413">
    <property type="component" value="Unassembled WGS sequence"/>
</dbReference>
<evidence type="ECO:0000313" key="3">
    <source>
        <dbReference type="Proteomes" id="UP001196413"/>
    </source>
</evidence>
<dbReference type="InterPro" id="IPR021109">
    <property type="entry name" value="Peptidase_aspartic_dom_sf"/>
</dbReference>
<organism evidence="2 3">
    <name type="scientific">Parelaphostrongylus tenuis</name>
    <name type="common">Meningeal worm</name>
    <dbReference type="NCBI Taxonomy" id="148309"/>
    <lineage>
        <taxon>Eukaryota</taxon>
        <taxon>Metazoa</taxon>
        <taxon>Ecdysozoa</taxon>
        <taxon>Nematoda</taxon>
        <taxon>Chromadorea</taxon>
        <taxon>Rhabditida</taxon>
        <taxon>Rhabditina</taxon>
        <taxon>Rhabditomorpha</taxon>
        <taxon>Strongyloidea</taxon>
        <taxon>Metastrongylidae</taxon>
        <taxon>Parelaphostrongylus</taxon>
    </lineage>
</organism>
<keyword evidence="3" id="KW-1185">Reference proteome</keyword>
<dbReference type="PROSITE" id="PS51767">
    <property type="entry name" value="PEPTIDASE_A1"/>
    <property type="match status" value="1"/>
</dbReference>
<comment type="caution">
    <text evidence="2">The sequence shown here is derived from an EMBL/GenBank/DDBJ whole genome shotgun (WGS) entry which is preliminary data.</text>
</comment>
<dbReference type="AlphaFoldDB" id="A0AAD5QMJ6"/>
<dbReference type="EMBL" id="JAHQIW010003224">
    <property type="protein sequence ID" value="KAJ1357688.1"/>
    <property type="molecule type" value="Genomic_DNA"/>
</dbReference>
<dbReference type="Pfam" id="PF00026">
    <property type="entry name" value="Asp"/>
    <property type="match status" value="1"/>
</dbReference>
<dbReference type="InterPro" id="IPR033121">
    <property type="entry name" value="PEPTIDASE_A1"/>
</dbReference>
<sequence length="56" mass="6183">MQLCGSDKCAVAFYGYDSGGFGPAWFLGDPLIRTYYKIYAIGQKRIGLAMAIHSEM</sequence>
<name>A0AAD5QMJ6_PARTN</name>
<evidence type="ECO:0000313" key="2">
    <source>
        <dbReference type="EMBL" id="KAJ1357688.1"/>
    </source>
</evidence>
<feature type="domain" description="Peptidase A1" evidence="1">
    <location>
        <begin position="1"/>
        <end position="49"/>
    </location>
</feature>
<dbReference type="Gene3D" id="2.40.70.10">
    <property type="entry name" value="Acid Proteases"/>
    <property type="match status" value="1"/>
</dbReference>
<reference evidence="2" key="1">
    <citation type="submission" date="2021-06" db="EMBL/GenBank/DDBJ databases">
        <title>Parelaphostrongylus tenuis whole genome reference sequence.</title>
        <authorList>
            <person name="Garwood T.J."/>
            <person name="Larsen P.A."/>
            <person name="Fountain-Jones N.M."/>
            <person name="Garbe J.R."/>
            <person name="Macchietto M.G."/>
            <person name="Kania S.A."/>
            <person name="Gerhold R.W."/>
            <person name="Richards J.E."/>
            <person name="Wolf T.M."/>
        </authorList>
    </citation>
    <scope>NUCLEOTIDE SEQUENCE</scope>
    <source>
        <strain evidence="2">MNPRO001-30</strain>
        <tissue evidence="2">Meninges</tissue>
    </source>
</reference>
<dbReference type="SUPFAM" id="SSF50630">
    <property type="entry name" value="Acid proteases"/>
    <property type="match status" value="1"/>
</dbReference>
<evidence type="ECO:0000259" key="1">
    <source>
        <dbReference type="PROSITE" id="PS51767"/>
    </source>
</evidence>